<evidence type="ECO:0000313" key="3">
    <source>
        <dbReference type="EMBL" id="HIU41913.1"/>
    </source>
</evidence>
<reference evidence="3" key="1">
    <citation type="submission" date="2020-10" db="EMBL/GenBank/DDBJ databases">
        <authorList>
            <person name="Gilroy R."/>
        </authorList>
    </citation>
    <scope>NUCLEOTIDE SEQUENCE</scope>
    <source>
        <strain evidence="3">4509</strain>
    </source>
</reference>
<dbReference type="EMBL" id="DVMX01000101">
    <property type="protein sequence ID" value="HIU41913.1"/>
    <property type="molecule type" value="Genomic_DNA"/>
</dbReference>
<organism evidence="3 4">
    <name type="scientific">Candidatus Egerieicola faecale</name>
    <dbReference type="NCBI Taxonomy" id="2840774"/>
    <lineage>
        <taxon>Bacteria</taxon>
        <taxon>Bacillati</taxon>
        <taxon>Bacillota</taxon>
        <taxon>Clostridia</taxon>
        <taxon>Eubacteriales</taxon>
        <taxon>Oscillospiraceae</taxon>
        <taxon>Oscillospiraceae incertae sedis</taxon>
        <taxon>Candidatus Egerieicola</taxon>
    </lineage>
</organism>
<accession>A0A9D1IRD9</accession>
<feature type="region of interest" description="Disordered" evidence="1">
    <location>
        <begin position="51"/>
        <end position="75"/>
    </location>
</feature>
<evidence type="ECO:0000256" key="1">
    <source>
        <dbReference type="SAM" id="MobiDB-lite"/>
    </source>
</evidence>
<reference evidence="3" key="2">
    <citation type="journal article" date="2021" name="PeerJ">
        <title>Extensive microbial diversity within the chicken gut microbiome revealed by metagenomics and culture.</title>
        <authorList>
            <person name="Gilroy R."/>
            <person name="Ravi A."/>
            <person name="Getino M."/>
            <person name="Pursley I."/>
            <person name="Horton D.L."/>
            <person name="Alikhan N.F."/>
            <person name="Baker D."/>
            <person name="Gharbi K."/>
            <person name="Hall N."/>
            <person name="Watson M."/>
            <person name="Adriaenssens E.M."/>
            <person name="Foster-Nyarko E."/>
            <person name="Jarju S."/>
            <person name="Secka A."/>
            <person name="Antonio M."/>
            <person name="Oren A."/>
            <person name="Chaudhuri R.R."/>
            <person name="La Ragione R."/>
            <person name="Hildebrand F."/>
            <person name="Pallen M.J."/>
        </authorList>
    </citation>
    <scope>NUCLEOTIDE SEQUENCE</scope>
    <source>
        <strain evidence="3">4509</strain>
    </source>
</reference>
<comment type="caution">
    <text evidence="3">The sequence shown here is derived from an EMBL/GenBank/DDBJ whole genome shotgun (WGS) entry which is preliminary data.</text>
</comment>
<dbReference type="AlphaFoldDB" id="A0A9D1IRD9"/>
<gene>
    <name evidence="3" type="ORF">IAD19_05095</name>
</gene>
<protein>
    <submittedName>
        <fullName evidence="3">Zf-TFIIB domain-containing protein</fullName>
    </submittedName>
</protein>
<proteinExistence type="predicted"/>
<evidence type="ECO:0000259" key="2">
    <source>
        <dbReference type="Pfam" id="PF13453"/>
    </source>
</evidence>
<sequence>MKCPVCKDVTLLMSEKHGVEIDYCPQCRGIWLDRGELDKIIQRAKEIQREYDRDEDRYERRDYDRDSDRKRYQSRDKEYDYDREYRKEKDRYDDSYYRKKKKKSSMFGELFEMFGGEGD</sequence>
<dbReference type="Pfam" id="PF13453">
    <property type="entry name" value="Zn_ribbon_TFIIB"/>
    <property type="match status" value="1"/>
</dbReference>
<dbReference type="Proteomes" id="UP000824082">
    <property type="component" value="Unassembled WGS sequence"/>
</dbReference>
<evidence type="ECO:0000313" key="4">
    <source>
        <dbReference type="Proteomes" id="UP000824082"/>
    </source>
</evidence>
<name>A0A9D1IRD9_9FIRM</name>
<feature type="domain" description="Transcription factor zinc-finger" evidence="2">
    <location>
        <begin position="2"/>
        <end position="43"/>
    </location>
</feature>
<dbReference type="InterPro" id="IPR027392">
    <property type="entry name" value="TF_Znf"/>
</dbReference>